<comment type="cofactor">
    <cofactor evidence="1 18">
        <name>Zn(2+)</name>
        <dbReference type="ChEBI" id="CHEBI:29105"/>
    </cofactor>
</comment>
<keyword evidence="8 18" id="KW-0479">Metal-binding</keyword>
<dbReference type="InterPro" id="IPR010084">
    <property type="entry name" value="FabZ"/>
</dbReference>
<evidence type="ECO:0000256" key="9">
    <source>
        <dbReference type="ARBA" id="ARBA00022801"/>
    </source>
</evidence>
<evidence type="ECO:0000256" key="15">
    <source>
        <dbReference type="ARBA" id="ARBA00025049"/>
    </source>
</evidence>
<reference evidence="20" key="1">
    <citation type="submission" date="2022-10" db="EMBL/GenBank/DDBJ databases">
        <authorList>
            <person name="Yu W.X."/>
        </authorList>
    </citation>
    <scope>NUCLEOTIDE SEQUENCE</scope>
    <source>
        <strain evidence="20">AAT</strain>
    </source>
</reference>
<comment type="similarity">
    <text evidence="17">In the C-terminal section; belongs to the thioester dehydratase family.</text>
</comment>
<dbReference type="InterPro" id="IPR011334">
    <property type="entry name" value="UDP-acyl_GlcNac_deAcase_C"/>
</dbReference>
<dbReference type="Proteomes" id="UP001209229">
    <property type="component" value="Unassembled WGS sequence"/>
</dbReference>
<sequence>MIENQNTLASPVTLNGKGLHTGAVVNLVLNPAAVNFGFKFKRVDLEGQPIIDAVAENVAFTERGTVLQKKEASISTIEHCLAALRGMGVDNCLIEIDGPEVPILDGSSKFYVEAIKSVGLQEQDEERKYFVVKEKMVFEDKEKGVKLIALPDDSFSIDTHISFNNSMFLGSQFASLDSLSDFDKEISACRTFVFLHEVEMLMEHNLIKGGDLDNAIIIIDKEVSQEELDRLADLFNQPRVEVKPIGILNNLELVHQNEPARHKLLDVIGDLCLAGLPIKGKIIATRPGHQSNVEFAKVLRCEIKKCANKPVVPEYDPTKQPVFDINQIKGLLPHRYPFLLIDKIIDLQENYVVGIKNVTHNENFFQGHFPTEPVMPGVLLVEAMAQCGGIFVLNQVEDPECYSTYFMKMDNIKFRRKVVPGDTVIFKLDLLAPIRRGVANMKGVAYVGDAVVAEGEFMANVTKNKA</sequence>
<comment type="pathway">
    <text evidence="4 18">Glycolipid biosynthesis; lipid IV(A) biosynthesis; lipid IV(A) from (3R)-3-hydroxytetradecanoyl-[acyl-carrier-protein] and UDP-N-acetyl-alpha-D-glucosamine: step 2/6.</text>
</comment>
<dbReference type="NCBIfam" id="NF009667">
    <property type="entry name" value="PRK13188.1"/>
    <property type="match status" value="1"/>
</dbReference>
<dbReference type="GO" id="GO:0016020">
    <property type="term" value="C:membrane"/>
    <property type="evidence" value="ECO:0007669"/>
    <property type="project" value="GOC"/>
</dbReference>
<dbReference type="EC" id="4.2.1.59" evidence="19"/>
<organism evidence="20 21">
    <name type="scientific">Plebeiibacterium sediminum</name>
    <dbReference type="NCBI Taxonomy" id="2992112"/>
    <lineage>
        <taxon>Bacteria</taxon>
        <taxon>Pseudomonadati</taxon>
        <taxon>Bacteroidota</taxon>
        <taxon>Bacteroidia</taxon>
        <taxon>Marinilabiliales</taxon>
        <taxon>Marinilabiliaceae</taxon>
        <taxon>Plebeiibacterium</taxon>
    </lineage>
</organism>
<comment type="similarity">
    <text evidence="16">In the N-terminal section; belongs to the LpxC family.</text>
</comment>
<keyword evidence="6 18" id="KW-0444">Lipid biosynthesis</keyword>
<evidence type="ECO:0000256" key="17">
    <source>
        <dbReference type="ARBA" id="ARBA00061355"/>
    </source>
</evidence>
<dbReference type="GO" id="GO:0019171">
    <property type="term" value="F:(3R)-hydroxyacyl-[acyl-carrier-protein] dehydratase activity"/>
    <property type="evidence" value="ECO:0007669"/>
    <property type="project" value="UniProtKB-EC"/>
</dbReference>
<dbReference type="InterPro" id="IPR015870">
    <property type="entry name" value="UDP-acyl_N-AcGlcN_deAcase_N"/>
</dbReference>
<dbReference type="RefSeq" id="WP_301190753.1">
    <property type="nucleotide sequence ID" value="NZ_JAPDPJ010000025.1"/>
</dbReference>
<evidence type="ECO:0000256" key="13">
    <source>
        <dbReference type="ARBA" id="ARBA00023268"/>
    </source>
</evidence>
<evidence type="ECO:0000256" key="11">
    <source>
        <dbReference type="ARBA" id="ARBA00023098"/>
    </source>
</evidence>
<dbReference type="EMBL" id="JAPDPJ010000025">
    <property type="protein sequence ID" value="MCW3787189.1"/>
    <property type="molecule type" value="Genomic_DNA"/>
</dbReference>
<evidence type="ECO:0000256" key="16">
    <source>
        <dbReference type="ARBA" id="ARBA00061221"/>
    </source>
</evidence>
<comment type="function">
    <text evidence="2 18">Catalyzes the hydrolysis of UDP-3-O-myristoyl-N-acetylglucosamine to form UDP-3-O-myristoylglucosamine and acetate, the committed step in lipid A biosynthesis.</text>
</comment>
<comment type="function">
    <text evidence="15 19">Involved in unsaturated fatty acids biosynthesis. Catalyzes the dehydration of short chain beta-hydroxyacyl-ACPs and long chain saturated and unsaturated beta-hydroxyacyl-ACPs.</text>
</comment>
<evidence type="ECO:0000256" key="4">
    <source>
        <dbReference type="ARBA" id="ARBA00005002"/>
    </source>
</evidence>
<gene>
    <name evidence="19" type="primary">fabZ</name>
    <name evidence="18" type="synonym">lpxC</name>
    <name evidence="20" type="ORF">OM075_11960</name>
</gene>
<evidence type="ECO:0000256" key="3">
    <source>
        <dbReference type="ARBA" id="ARBA00004496"/>
    </source>
</evidence>
<dbReference type="InterPro" id="IPR029069">
    <property type="entry name" value="HotDog_dom_sf"/>
</dbReference>
<evidence type="ECO:0000256" key="2">
    <source>
        <dbReference type="ARBA" id="ARBA00002923"/>
    </source>
</evidence>
<evidence type="ECO:0000313" key="21">
    <source>
        <dbReference type="Proteomes" id="UP001209229"/>
    </source>
</evidence>
<keyword evidence="7 18" id="KW-0441">Lipid A biosynthesis</keyword>
<dbReference type="InterPro" id="IPR020568">
    <property type="entry name" value="Ribosomal_Su5_D2-typ_SF"/>
</dbReference>
<name>A0AAE3M4W8_9BACT</name>
<keyword evidence="5 19" id="KW-0963">Cytoplasm</keyword>
<feature type="active site" description="Proton donor" evidence="18">
    <location>
        <position position="289"/>
    </location>
</feature>
<dbReference type="SUPFAM" id="SSF54637">
    <property type="entry name" value="Thioesterase/thiol ester dehydrase-isomerase"/>
    <property type="match status" value="1"/>
</dbReference>
<evidence type="ECO:0000256" key="5">
    <source>
        <dbReference type="ARBA" id="ARBA00022490"/>
    </source>
</evidence>
<feature type="active site" evidence="19">
    <location>
        <position position="368"/>
    </location>
</feature>
<dbReference type="PANTHER" id="PTHR33694:SF1">
    <property type="entry name" value="UDP-3-O-ACYL-N-ACETYLGLUCOSAMINE DEACETYLASE 1, MITOCHONDRIAL-RELATED"/>
    <property type="match status" value="1"/>
</dbReference>
<dbReference type="InterPro" id="IPR013114">
    <property type="entry name" value="FabA_FabZ"/>
</dbReference>
<keyword evidence="13" id="KW-0511">Multifunctional enzyme</keyword>
<dbReference type="GO" id="GO:0103117">
    <property type="term" value="F:UDP-3-O-acyl-N-acetylglucosamine deacetylase activity"/>
    <property type="evidence" value="ECO:0007669"/>
    <property type="project" value="UniProtKB-UniRule"/>
</dbReference>
<evidence type="ECO:0000313" key="20">
    <source>
        <dbReference type="EMBL" id="MCW3787189.1"/>
    </source>
</evidence>
<dbReference type="GO" id="GO:0005737">
    <property type="term" value="C:cytoplasm"/>
    <property type="evidence" value="ECO:0007669"/>
    <property type="project" value="UniProtKB-SubCell"/>
</dbReference>
<evidence type="ECO:0000256" key="18">
    <source>
        <dbReference type="HAMAP-Rule" id="MF_00388"/>
    </source>
</evidence>
<dbReference type="HAMAP" id="MF_00388">
    <property type="entry name" value="LpxC"/>
    <property type="match status" value="1"/>
</dbReference>
<feature type="binding site" evidence="18">
    <location>
        <position position="262"/>
    </location>
    <ligand>
        <name>Zn(2+)</name>
        <dbReference type="ChEBI" id="CHEBI:29105"/>
    </ligand>
</feature>
<evidence type="ECO:0000256" key="6">
    <source>
        <dbReference type="ARBA" id="ARBA00022516"/>
    </source>
</evidence>
<dbReference type="EC" id="3.5.1.108" evidence="18"/>
<dbReference type="NCBIfam" id="TIGR01750">
    <property type="entry name" value="fabZ"/>
    <property type="match status" value="1"/>
</dbReference>
<comment type="subcellular location">
    <subcellularLocation>
        <location evidence="3 19">Cytoplasm</location>
    </subcellularLocation>
</comment>
<evidence type="ECO:0000256" key="8">
    <source>
        <dbReference type="ARBA" id="ARBA00022723"/>
    </source>
</evidence>
<dbReference type="Gene3D" id="3.30.230.20">
    <property type="entry name" value="lpxc deacetylase, domain 1"/>
    <property type="match status" value="1"/>
</dbReference>
<keyword evidence="21" id="KW-1185">Reference proteome</keyword>
<proteinExistence type="inferred from homology"/>
<keyword evidence="11 18" id="KW-0443">Lipid metabolism</keyword>
<evidence type="ECO:0000256" key="7">
    <source>
        <dbReference type="ARBA" id="ARBA00022556"/>
    </source>
</evidence>
<dbReference type="GO" id="GO:0009245">
    <property type="term" value="P:lipid A biosynthetic process"/>
    <property type="evidence" value="ECO:0007669"/>
    <property type="project" value="UniProtKB-UniRule"/>
</dbReference>
<keyword evidence="12 19" id="KW-0456">Lyase</keyword>
<dbReference type="Pfam" id="PF07977">
    <property type="entry name" value="FabA"/>
    <property type="match status" value="1"/>
</dbReference>
<feature type="binding site" evidence="18">
    <location>
        <position position="266"/>
    </location>
    <ligand>
        <name>Zn(2+)</name>
        <dbReference type="ChEBI" id="CHEBI:29105"/>
    </ligand>
</feature>
<dbReference type="HAMAP" id="MF_00406">
    <property type="entry name" value="FabZ"/>
    <property type="match status" value="1"/>
</dbReference>
<evidence type="ECO:0000256" key="12">
    <source>
        <dbReference type="ARBA" id="ARBA00023239"/>
    </source>
</evidence>
<evidence type="ECO:0000256" key="10">
    <source>
        <dbReference type="ARBA" id="ARBA00022833"/>
    </source>
</evidence>
<dbReference type="NCBIfam" id="NF000582">
    <property type="entry name" value="PRK00006.1"/>
    <property type="match status" value="1"/>
</dbReference>
<dbReference type="AlphaFoldDB" id="A0AAE3M4W8"/>
<dbReference type="FunFam" id="3.10.129.10:FF:000001">
    <property type="entry name" value="3-hydroxyacyl-[acyl-carrier-protein] dehydratase FabZ"/>
    <property type="match status" value="1"/>
</dbReference>
<dbReference type="SUPFAM" id="SSF54211">
    <property type="entry name" value="Ribosomal protein S5 domain 2-like"/>
    <property type="match status" value="2"/>
</dbReference>
<dbReference type="Gene3D" id="3.10.129.10">
    <property type="entry name" value="Hotdog Thioesterase"/>
    <property type="match status" value="1"/>
</dbReference>
<keyword evidence="9 18" id="KW-0378">Hydrolase</keyword>
<comment type="catalytic activity">
    <reaction evidence="14 18">
        <text>a UDP-3-O-[(3R)-3-hydroxyacyl]-N-acetyl-alpha-D-glucosamine + H2O = a UDP-3-O-[(3R)-3-hydroxyacyl]-alpha-D-glucosamine + acetate</text>
        <dbReference type="Rhea" id="RHEA:67816"/>
        <dbReference type="ChEBI" id="CHEBI:15377"/>
        <dbReference type="ChEBI" id="CHEBI:30089"/>
        <dbReference type="ChEBI" id="CHEBI:137740"/>
        <dbReference type="ChEBI" id="CHEBI:173225"/>
        <dbReference type="EC" id="3.5.1.108"/>
    </reaction>
</comment>
<dbReference type="GO" id="GO:0006633">
    <property type="term" value="P:fatty acid biosynthetic process"/>
    <property type="evidence" value="ECO:0007669"/>
    <property type="project" value="UniProtKB-UniRule"/>
</dbReference>
<evidence type="ECO:0000256" key="14">
    <source>
        <dbReference type="ARBA" id="ARBA00024535"/>
    </source>
</evidence>
<protein>
    <recommendedName>
        <fullName evidence="18 19">Multifunctional fusion protein</fullName>
    </recommendedName>
    <domain>
        <recommendedName>
            <fullName evidence="19">3-hydroxyacyl-[acyl-carrier-protein] dehydratase FabZ</fullName>
            <ecNumber evidence="19">4.2.1.59</ecNumber>
        </recommendedName>
        <alternativeName>
            <fullName evidence="19">(3R)-hydroxymyristoyl-[acyl-carrier-protein] dehydratase</fullName>
        </alternativeName>
        <alternativeName>
            <fullName evidence="19">Beta-hydroxyacyl-ACP dehydratase</fullName>
            <shortName evidence="19">(3R)-hydroxymyristoyl-ACP dehydrase</shortName>
        </alternativeName>
    </domain>
    <domain>
        <recommendedName>
            <fullName evidence="18">UDP-3-O-acyl-N-acetylglucosamine deacetylase</fullName>
            <shortName evidence="18">UDP-3-O-acyl-GlcNAc deacetylase</shortName>
            <ecNumber evidence="18">3.5.1.108</ecNumber>
        </recommendedName>
        <alternativeName>
            <fullName evidence="18">UDP-3-O-[R-3-hydroxymyristoyl]-N-acetylglucosamine deacetylase</fullName>
        </alternativeName>
    </domain>
</protein>
<dbReference type="Gene3D" id="3.30.1700.10">
    <property type="entry name" value="lpxc deacetylase, domain 2"/>
    <property type="match status" value="1"/>
</dbReference>
<evidence type="ECO:0000256" key="19">
    <source>
        <dbReference type="HAMAP-Rule" id="MF_00406"/>
    </source>
</evidence>
<dbReference type="Pfam" id="PF03331">
    <property type="entry name" value="LpxC"/>
    <property type="match status" value="2"/>
</dbReference>
<feature type="binding site" evidence="18">
    <location>
        <position position="79"/>
    </location>
    <ligand>
        <name>Zn(2+)</name>
        <dbReference type="ChEBI" id="CHEBI:29105"/>
    </ligand>
</feature>
<dbReference type="InterPro" id="IPR004463">
    <property type="entry name" value="UDP-acyl_GlcNac_deAcase"/>
</dbReference>
<comment type="caution">
    <text evidence="20">The sequence shown here is derived from an EMBL/GenBank/DDBJ whole genome shotgun (WGS) entry which is preliminary data.</text>
</comment>
<comment type="similarity">
    <text evidence="19">Belongs to the thioester dehydratase family. FabZ subfamily.</text>
</comment>
<comment type="catalytic activity">
    <reaction evidence="19">
        <text>a (3R)-hydroxyacyl-[ACP] = a (2E)-enoyl-[ACP] + H2O</text>
        <dbReference type="Rhea" id="RHEA:13097"/>
        <dbReference type="Rhea" id="RHEA-COMP:9925"/>
        <dbReference type="Rhea" id="RHEA-COMP:9945"/>
        <dbReference type="ChEBI" id="CHEBI:15377"/>
        <dbReference type="ChEBI" id="CHEBI:78784"/>
        <dbReference type="ChEBI" id="CHEBI:78827"/>
        <dbReference type="EC" id="4.2.1.59"/>
    </reaction>
</comment>
<dbReference type="PANTHER" id="PTHR33694">
    <property type="entry name" value="UDP-3-O-ACYL-N-ACETYLGLUCOSAMINE DEACETYLASE 1, MITOCHONDRIAL-RELATED"/>
    <property type="match status" value="1"/>
</dbReference>
<accession>A0AAE3M4W8</accession>
<comment type="similarity">
    <text evidence="18">Belongs to the LpxC family.</text>
</comment>
<dbReference type="CDD" id="cd01288">
    <property type="entry name" value="FabZ"/>
    <property type="match status" value="1"/>
</dbReference>
<keyword evidence="10 18" id="KW-0862">Zinc</keyword>
<evidence type="ECO:0000256" key="1">
    <source>
        <dbReference type="ARBA" id="ARBA00001947"/>
    </source>
</evidence>
<dbReference type="GO" id="GO:0046872">
    <property type="term" value="F:metal ion binding"/>
    <property type="evidence" value="ECO:0007669"/>
    <property type="project" value="UniProtKB-KW"/>
</dbReference>